<keyword evidence="2" id="KW-1185">Reference proteome</keyword>
<gene>
    <name evidence="1" type="ORF">ABVK25_011262</name>
</gene>
<name>A0ABR4ART1_9LECA</name>
<proteinExistence type="predicted"/>
<dbReference type="EMBL" id="JBHFEH010000091">
    <property type="protein sequence ID" value="KAL2047853.1"/>
    <property type="molecule type" value="Genomic_DNA"/>
</dbReference>
<reference evidence="1 2" key="1">
    <citation type="submission" date="2024-09" db="EMBL/GenBank/DDBJ databases">
        <title>Rethinking Asexuality: The Enigmatic Case of Functional Sexual Genes in Lepraria (Stereocaulaceae).</title>
        <authorList>
            <person name="Doellman M."/>
            <person name="Sun Y."/>
            <person name="Barcenas-Pena A."/>
            <person name="Lumbsch H.T."/>
            <person name="Grewe F."/>
        </authorList>
    </citation>
    <scope>NUCLEOTIDE SEQUENCE [LARGE SCALE GENOMIC DNA]</scope>
    <source>
        <strain evidence="1 2">Grewe 0041</strain>
    </source>
</reference>
<organism evidence="1 2">
    <name type="scientific">Lepraria finkii</name>
    <dbReference type="NCBI Taxonomy" id="1340010"/>
    <lineage>
        <taxon>Eukaryota</taxon>
        <taxon>Fungi</taxon>
        <taxon>Dikarya</taxon>
        <taxon>Ascomycota</taxon>
        <taxon>Pezizomycotina</taxon>
        <taxon>Lecanoromycetes</taxon>
        <taxon>OSLEUM clade</taxon>
        <taxon>Lecanoromycetidae</taxon>
        <taxon>Lecanorales</taxon>
        <taxon>Lecanorineae</taxon>
        <taxon>Stereocaulaceae</taxon>
        <taxon>Lepraria</taxon>
    </lineage>
</organism>
<comment type="caution">
    <text evidence="1">The sequence shown here is derived from an EMBL/GenBank/DDBJ whole genome shotgun (WGS) entry which is preliminary data.</text>
</comment>
<dbReference type="Proteomes" id="UP001590951">
    <property type="component" value="Unassembled WGS sequence"/>
</dbReference>
<sequence>MALTFQQQGSLDWTALASNSGALSIQLMQRMSTYGVDTYTVLVGQAVCGKLLCGPEGRKRFLDALQQCRGSAGYRNVLWFGFGVKHIAYELSATDQGATCAALCACLAECYSADFTAEVLMEMTRAFKEADVTIPSLIQWHNLVKACGGLVTNSTFPLRAEKFMRLVDDGQRHYYGSRGSAHKAEIAQTLVGLANLSRRQLSQMTVVGGADAGLIAAIADWLLDLDVEIRGGAEQNTRFRSRNSVTEPQLLIIYDKDVSRDSLQCVGRTYRLSNMSQTIRRDDGWTKSAHLSGRVPWENALKDTFGKDFDDLMDMRQEFGTAIGYAARLYQGLYEADWNLPWEWLVGCRSYWRESFGRGYIDFVSERFPELETLRDAMNTAAKIPTVKEAGSNFDAQIVLIATGCGCNDCCQEVSEGSEPKKREFCLVYLAHAIMVISRALSGMITELCPMRSGLEEMYAKVKADSSERPATARDNMVESWDSFWDSNHGTKIFFARADIIFSGDRIHDLNYMKDWICAMASNGLCYFLDILVDPASEAQRAKVHVIPGRIEHNGRAYEKLSDIDQGTPPMLGGEEDMGFLNTSIEGLAKGYGGQLDVLVQERLDGLSIQYGLTEDSNPTLCLTFGPARAVHMLCRNEGLVNCKGEGCFGTPDELRKGILTSLFDDKPFCRMKFNEDKQEFLFVHGNAITRLAAAAHTWDPVIQRVQCLSCCIRYAVDVGLKHISIIMGQHYITAMKYNETKRRAAAQANESTETD</sequence>
<evidence type="ECO:0000313" key="2">
    <source>
        <dbReference type="Proteomes" id="UP001590951"/>
    </source>
</evidence>
<evidence type="ECO:0000313" key="1">
    <source>
        <dbReference type="EMBL" id="KAL2047853.1"/>
    </source>
</evidence>
<accession>A0ABR4ART1</accession>
<protein>
    <submittedName>
        <fullName evidence="1">Uncharacterized protein</fullName>
    </submittedName>
</protein>